<organism evidence="2 3">
    <name type="scientific">Variovorax paradoxus</name>
    <dbReference type="NCBI Taxonomy" id="34073"/>
    <lineage>
        <taxon>Bacteria</taxon>
        <taxon>Pseudomonadati</taxon>
        <taxon>Pseudomonadota</taxon>
        <taxon>Betaproteobacteria</taxon>
        <taxon>Burkholderiales</taxon>
        <taxon>Comamonadaceae</taxon>
        <taxon>Variovorax</taxon>
    </lineage>
</organism>
<accession>A0A5Q0M5I2</accession>
<dbReference type="Pfam" id="PF13503">
    <property type="entry name" value="DUF4123"/>
    <property type="match status" value="1"/>
</dbReference>
<dbReference type="EMBL" id="CP045644">
    <property type="protein sequence ID" value="QFZ84448.1"/>
    <property type="molecule type" value="Genomic_DNA"/>
</dbReference>
<dbReference type="Proteomes" id="UP000326780">
    <property type="component" value="Chromosome"/>
</dbReference>
<gene>
    <name evidence="2" type="ORF">GFK26_17580</name>
</gene>
<reference evidence="2 3" key="1">
    <citation type="submission" date="2019-10" db="EMBL/GenBank/DDBJ databases">
        <title>Complete genome sequence of Variovorax paradoxus 5C-2.</title>
        <authorList>
            <person name="Gogoleva N.E."/>
            <person name="Balkin A.S."/>
        </authorList>
    </citation>
    <scope>NUCLEOTIDE SEQUENCE [LARGE SCALE GENOMIC DNA]</scope>
    <source>
        <strain evidence="2 3">5C-2</strain>
    </source>
</reference>
<name>A0A5Q0M5I2_VARPD</name>
<evidence type="ECO:0000313" key="3">
    <source>
        <dbReference type="Proteomes" id="UP000326780"/>
    </source>
</evidence>
<evidence type="ECO:0000259" key="1">
    <source>
        <dbReference type="Pfam" id="PF13503"/>
    </source>
</evidence>
<sequence length="323" mass="35931">MERVYLQDPLPVEKIQSLVEWHQRVASKAPRDTIWAVVDGAILGAEGLTRLQAIYGDPVRAFDNTALADYEELGLLLWPLSHLVEKDSAESLRLALSGKPGLSFARTEDSLALLTCTLTWLTAVVAEDDLPLYLRVGDTRVLPSVIQHLRPEQHAILQGAVKEWVWFDRACALRVVRSDGGPASPVPAESCRIDDAQYAALLEDAEADLLHAELRRALPESHTPRRSSELHSWLEKIIARAEALGLQRLPDQVVFAALALDVPDGFEMLNELGQTWLDMRSGAPSLGQRIERWGDGEWYAIENFRQTIAARQAKPPVMGTRRG</sequence>
<dbReference type="RefSeq" id="WP_153283076.1">
    <property type="nucleotide sequence ID" value="NZ_CP045644.1"/>
</dbReference>
<dbReference type="AlphaFoldDB" id="A0A5Q0M5I2"/>
<feature type="domain" description="DUF4123" evidence="1">
    <location>
        <begin position="35"/>
        <end position="153"/>
    </location>
</feature>
<proteinExistence type="predicted"/>
<protein>
    <recommendedName>
        <fullName evidence="1">DUF4123 domain-containing protein</fullName>
    </recommendedName>
</protein>
<dbReference type="InterPro" id="IPR025391">
    <property type="entry name" value="DUF4123"/>
</dbReference>
<evidence type="ECO:0000313" key="2">
    <source>
        <dbReference type="EMBL" id="QFZ84448.1"/>
    </source>
</evidence>